<dbReference type="Pfam" id="PF25231">
    <property type="entry name" value="DUF7847"/>
    <property type="match status" value="1"/>
</dbReference>
<sequence>MIPLSPLDLGEILGGAFSTLGRYWRQLLGIAVTVYGVALLVAGGALTVAYAAVGDHLSAVVDTPARSSPSWADVQPLVITFAVVWVVVMAVLLLANAMMQTCCPAIVQEAVLGRPVRVGTILLRALSRVPAVIGTVFLSGLIMLIPVLLFITGIVSTMVTVVATGGWDPAGWLIPLAFAGALVLGPLAVWLWVLFSLAPAAVVIESRGPVGALRRSVELVRGSWWRICGISLLAFVIASVAGLALQQVFNVTRLFPGAFDTGEFGYEPTFEQIFIAVSGYLVLALVGQLVSQIFSTTFSQLVLGLLYIDQRIRKEDLAPALIAAASAAQAAPPAPSTGP</sequence>
<feature type="transmembrane region" description="Helical" evidence="1">
    <location>
        <begin position="176"/>
        <end position="204"/>
    </location>
</feature>
<dbReference type="OrthoDB" id="121140at2"/>
<evidence type="ECO:0000313" key="3">
    <source>
        <dbReference type="EMBL" id="AQU69287.1"/>
    </source>
</evidence>
<dbReference type="RefSeq" id="WP_078077929.1">
    <property type="nucleotide sequence ID" value="NZ_CP018047.1"/>
</dbReference>
<evidence type="ECO:0000256" key="1">
    <source>
        <dbReference type="SAM" id="Phobius"/>
    </source>
</evidence>
<dbReference type="Proteomes" id="UP000189677">
    <property type="component" value="Chromosome"/>
</dbReference>
<organism evidence="3 4">
    <name type="scientific">Streptomyces niveus</name>
    <name type="common">Streptomyces spheroides</name>
    <dbReference type="NCBI Taxonomy" id="193462"/>
    <lineage>
        <taxon>Bacteria</taxon>
        <taxon>Bacillati</taxon>
        <taxon>Actinomycetota</taxon>
        <taxon>Actinomycetes</taxon>
        <taxon>Kitasatosporales</taxon>
        <taxon>Streptomycetaceae</taxon>
        <taxon>Streptomyces</taxon>
    </lineage>
</organism>
<feature type="transmembrane region" description="Helical" evidence="1">
    <location>
        <begin position="131"/>
        <end position="156"/>
    </location>
</feature>
<keyword evidence="1" id="KW-0812">Transmembrane</keyword>
<dbReference type="AlphaFoldDB" id="A0A1U9QYP8"/>
<keyword evidence="4" id="KW-1185">Reference proteome</keyword>
<feature type="domain" description="DUF7847" evidence="2">
    <location>
        <begin position="54"/>
        <end position="303"/>
    </location>
</feature>
<dbReference type="EMBL" id="CP018047">
    <property type="protein sequence ID" value="AQU69287.1"/>
    <property type="molecule type" value="Genomic_DNA"/>
</dbReference>
<feature type="transmembrane region" description="Helical" evidence="1">
    <location>
        <begin position="224"/>
        <end position="245"/>
    </location>
</feature>
<reference evidence="3 4" key="1">
    <citation type="submission" date="2016-11" db="EMBL/GenBank/DDBJ databases">
        <title>Complete genome sequence of Streptomyces niveus SCSIO 3406.</title>
        <authorList>
            <person name="Zhu Q."/>
            <person name="Cheng W."/>
            <person name="Song Y."/>
            <person name="Li Q."/>
            <person name="Ju J."/>
        </authorList>
    </citation>
    <scope>NUCLEOTIDE SEQUENCE [LARGE SCALE GENOMIC DNA]</scope>
    <source>
        <strain evidence="3 4">SCSIO 3406</strain>
    </source>
</reference>
<accession>A0A1U9QYP8</accession>
<evidence type="ECO:0000313" key="4">
    <source>
        <dbReference type="Proteomes" id="UP000189677"/>
    </source>
</evidence>
<protein>
    <recommendedName>
        <fullName evidence="2">DUF7847 domain-containing protein</fullName>
    </recommendedName>
</protein>
<proteinExistence type="predicted"/>
<evidence type="ECO:0000259" key="2">
    <source>
        <dbReference type="Pfam" id="PF25231"/>
    </source>
</evidence>
<keyword evidence="1" id="KW-1133">Transmembrane helix</keyword>
<gene>
    <name evidence="3" type="ORF">BBN63_26995</name>
</gene>
<name>A0A1U9QYP8_STRNV</name>
<feature type="transmembrane region" description="Helical" evidence="1">
    <location>
        <begin position="273"/>
        <end position="306"/>
    </location>
</feature>
<dbReference type="InterPro" id="IPR057169">
    <property type="entry name" value="DUF7847"/>
</dbReference>
<keyword evidence="1" id="KW-0472">Membrane</keyword>
<feature type="transmembrane region" description="Helical" evidence="1">
    <location>
        <begin position="74"/>
        <end position="95"/>
    </location>
</feature>
<dbReference type="KEGG" id="snw:BBN63_26995"/>
<feature type="transmembrane region" description="Helical" evidence="1">
    <location>
        <begin position="27"/>
        <end position="54"/>
    </location>
</feature>